<dbReference type="NCBIfam" id="TIGR01383">
    <property type="entry name" value="not_thiJ"/>
    <property type="match status" value="1"/>
</dbReference>
<organism evidence="2">
    <name type="scientific">Sulfurimonas autotrophica</name>
    <dbReference type="NCBI Taxonomy" id="202747"/>
    <lineage>
        <taxon>Bacteria</taxon>
        <taxon>Pseudomonadati</taxon>
        <taxon>Campylobacterota</taxon>
        <taxon>Epsilonproteobacteria</taxon>
        <taxon>Campylobacterales</taxon>
        <taxon>Sulfurimonadaceae</taxon>
        <taxon>Sulfurimonas</taxon>
    </lineage>
</organism>
<comment type="caution">
    <text evidence="2">The sequence shown here is derived from an EMBL/GenBank/DDBJ whole genome shotgun (WGS) entry which is preliminary data.</text>
</comment>
<dbReference type="CDD" id="cd03135">
    <property type="entry name" value="GATase1_DJ-1"/>
    <property type="match status" value="1"/>
</dbReference>
<dbReference type="EMBL" id="DRNH01000297">
    <property type="protein sequence ID" value="HFB54179.1"/>
    <property type="molecule type" value="Genomic_DNA"/>
</dbReference>
<dbReference type="InterPro" id="IPR029062">
    <property type="entry name" value="Class_I_gatase-like"/>
</dbReference>
<sequence>MSRVLVPLASGFEEIEAVSIIDVLRRAGIEVIVAALNSNMLVKGANGITIQADTEVKNLTAEELDMVVLPGGWDGTHALADDENVQKLLREMDAKGKNIGAICAAPFALNKAGVLKENYTCYPSVE</sequence>
<feature type="non-terminal residue" evidence="2">
    <location>
        <position position="126"/>
    </location>
</feature>
<reference evidence="2" key="1">
    <citation type="journal article" date="2020" name="mSystems">
        <title>Genome- and Community-Level Interaction Insights into Carbon Utilization and Element Cycling Functions of Hydrothermarchaeota in Hydrothermal Sediment.</title>
        <authorList>
            <person name="Zhou Z."/>
            <person name="Liu Y."/>
            <person name="Xu W."/>
            <person name="Pan J."/>
            <person name="Luo Z.H."/>
            <person name="Li M."/>
        </authorList>
    </citation>
    <scope>NUCLEOTIDE SEQUENCE [LARGE SCALE GENOMIC DNA]</scope>
    <source>
        <strain evidence="2">HyVt-507</strain>
    </source>
</reference>
<dbReference type="PANTHER" id="PTHR48094:SF12">
    <property type="entry name" value="PARKINSON DISEASE PROTEIN 7 HOMOLOG"/>
    <property type="match status" value="1"/>
</dbReference>
<gene>
    <name evidence="2" type="ORF">ENJ67_05535</name>
</gene>
<evidence type="ECO:0000313" key="2">
    <source>
        <dbReference type="EMBL" id="HFB54179.1"/>
    </source>
</evidence>
<name>A0A7C3C0M7_9BACT</name>
<dbReference type="PANTHER" id="PTHR48094">
    <property type="entry name" value="PROTEIN/NUCLEIC ACID DEGLYCASE DJ-1-RELATED"/>
    <property type="match status" value="1"/>
</dbReference>
<dbReference type="GO" id="GO:0005737">
    <property type="term" value="C:cytoplasm"/>
    <property type="evidence" value="ECO:0007669"/>
    <property type="project" value="TreeGrafter"/>
</dbReference>
<feature type="domain" description="DJ-1/PfpI" evidence="1">
    <location>
        <begin position="3"/>
        <end position="125"/>
    </location>
</feature>
<dbReference type="SUPFAM" id="SSF52317">
    <property type="entry name" value="Class I glutamine amidotransferase-like"/>
    <property type="match status" value="1"/>
</dbReference>
<dbReference type="InterPro" id="IPR002818">
    <property type="entry name" value="DJ-1/PfpI"/>
</dbReference>
<evidence type="ECO:0000259" key="1">
    <source>
        <dbReference type="Pfam" id="PF01965"/>
    </source>
</evidence>
<accession>A0A7C3C0M7</accession>
<proteinExistence type="predicted"/>
<dbReference type="Pfam" id="PF01965">
    <property type="entry name" value="DJ-1_PfpI"/>
    <property type="match status" value="1"/>
</dbReference>
<dbReference type="AlphaFoldDB" id="A0A7C3C0M7"/>
<dbReference type="Proteomes" id="UP000886390">
    <property type="component" value="Unassembled WGS sequence"/>
</dbReference>
<dbReference type="Gene3D" id="3.40.50.880">
    <property type="match status" value="1"/>
</dbReference>
<dbReference type="InterPro" id="IPR050325">
    <property type="entry name" value="Prot/Nucl_acid_deglycase"/>
</dbReference>
<dbReference type="InterPro" id="IPR006287">
    <property type="entry name" value="DJ-1"/>
</dbReference>
<protein>
    <submittedName>
        <fullName evidence="2">DJ-1/PfpI family protein</fullName>
    </submittedName>
</protein>